<proteinExistence type="predicted"/>
<comment type="caution">
    <text evidence="1">The sequence shown here is derived from an EMBL/GenBank/DDBJ whole genome shotgun (WGS) entry which is preliminary data.</text>
</comment>
<sequence length="146" mass="16629">MPCRCAGVNLNKCKCKIFGYPVKKYDDSNVVLLTNSESFCCSRNSTGVQRNMFVRIAECVYEKCAGYNLRYCQFRGFVKPDNCLANAMKDVFVLICFLVANFVVLLAILAKIACHIYFFVSETSHRVKSEYFSTSFSKLVKKLTCQ</sequence>
<evidence type="ECO:0000313" key="2">
    <source>
        <dbReference type="Proteomes" id="UP000824533"/>
    </source>
</evidence>
<gene>
    <name evidence="1" type="ORF">K1T71_000403</name>
</gene>
<evidence type="ECO:0000313" key="1">
    <source>
        <dbReference type="EMBL" id="KAJ0183980.1"/>
    </source>
</evidence>
<dbReference type="Proteomes" id="UP000824533">
    <property type="component" value="Linkage Group LG01"/>
</dbReference>
<protein>
    <submittedName>
        <fullName evidence="1">Uncharacterized protein</fullName>
    </submittedName>
</protein>
<reference evidence="1 2" key="1">
    <citation type="journal article" date="2021" name="Front. Genet.">
        <title>Chromosome-Level Genome Assembly Reveals Significant Gene Expansion in the Toll and IMD Signaling Pathways of Dendrolimus kikuchii.</title>
        <authorList>
            <person name="Zhou J."/>
            <person name="Wu P."/>
            <person name="Xiong Z."/>
            <person name="Liu N."/>
            <person name="Zhao N."/>
            <person name="Ji M."/>
            <person name="Qiu Y."/>
            <person name="Yang B."/>
        </authorList>
    </citation>
    <scope>NUCLEOTIDE SEQUENCE [LARGE SCALE GENOMIC DNA]</scope>
    <source>
        <strain evidence="1">Ann1</strain>
    </source>
</reference>
<keyword evidence="2" id="KW-1185">Reference proteome</keyword>
<accession>A0ACC1DJD7</accession>
<organism evidence="1 2">
    <name type="scientific">Dendrolimus kikuchii</name>
    <dbReference type="NCBI Taxonomy" id="765133"/>
    <lineage>
        <taxon>Eukaryota</taxon>
        <taxon>Metazoa</taxon>
        <taxon>Ecdysozoa</taxon>
        <taxon>Arthropoda</taxon>
        <taxon>Hexapoda</taxon>
        <taxon>Insecta</taxon>
        <taxon>Pterygota</taxon>
        <taxon>Neoptera</taxon>
        <taxon>Endopterygota</taxon>
        <taxon>Lepidoptera</taxon>
        <taxon>Glossata</taxon>
        <taxon>Ditrysia</taxon>
        <taxon>Bombycoidea</taxon>
        <taxon>Lasiocampidae</taxon>
        <taxon>Dendrolimus</taxon>
    </lineage>
</organism>
<name>A0ACC1DJD7_9NEOP</name>
<dbReference type="EMBL" id="CM034387">
    <property type="protein sequence ID" value="KAJ0183980.1"/>
    <property type="molecule type" value="Genomic_DNA"/>
</dbReference>